<evidence type="ECO:0000313" key="4">
    <source>
        <dbReference type="Proteomes" id="UP000536260"/>
    </source>
</evidence>
<dbReference type="EMBL" id="VZTO01198277">
    <property type="protein sequence ID" value="NXT30576.1"/>
    <property type="molecule type" value="Genomic_DNA"/>
</dbReference>
<dbReference type="AlphaFoldDB" id="A0A7L3BHQ6"/>
<dbReference type="SUPFAM" id="SSF49562">
    <property type="entry name" value="C2 domain (Calcium/lipid-binding domain, CaLB)"/>
    <property type="match status" value="1"/>
</dbReference>
<dbReference type="GO" id="GO:0022829">
    <property type="term" value="F:wide pore channel activity"/>
    <property type="evidence" value="ECO:0007669"/>
    <property type="project" value="TreeGrafter"/>
</dbReference>
<feature type="non-terminal residue" evidence="3">
    <location>
        <position position="173"/>
    </location>
</feature>
<dbReference type="PROSITE" id="PS50004">
    <property type="entry name" value="C2"/>
    <property type="match status" value="1"/>
</dbReference>
<dbReference type="Gene3D" id="2.60.40.150">
    <property type="entry name" value="C2 domain"/>
    <property type="match status" value="1"/>
</dbReference>
<protein>
    <submittedName>
        <fullName evidence="3">PERF protein</fullName>
    </submittedName>
</protein>
<dbReference type="InterPro" id="IPR052784">
    <property type="entry name" value="Perforin-1_pore-forming"/>
</dbReference>
<dbReference type="GO" id="GO:0001771">
    <property type="term" value="P:immunological synapse formation"/>
    <property type="evidence" value="ECO:0007669"/>
    <property type="project" value="TreeGrafter"/>
</dbReference>
<dbReference type="GO" id="GO:0001913">
    <property type="term" value="P:T cell mediated cytotoxicity"/>
    <property type="evidence" value="ECO:0007669"/>
    <property type="project" value="TreeGrafter"/>
</dbReference>
<dbReference type="Pfam" id="PF00168">
    <property type="entry name" value="C2"/>
    <property type="match status" value="1"/>
</dbReference>
<evidence type="ECO:0000256" key="1">
    <source>
        <dbReference type="ARBA" id="ARBA00022729"/>
    </source>
</evidence>
<feature type="non-terminal residue" evidence="3">
    <location>
        <position position="1"/>
    </location>
</feature>
<name>A0A7L3BHQ6_9AVES</name>
<dbReference type="GO" id="GO:0016020">
    <property type="term" value="C:membrane"/>
    <property type="evidence" value="ECO:0007669"/>
    <property type="project" value="TreeGrafter"/>
</dbReference>
<dbReference type="Proteomes" id="UP000536260">
    <property type="component" value="Unassembled WGS sequence"/>
</dbReference>
<reference evidence="3 4" key="1">
    <citation type="submission" date="2019-09" db="EMBL/GenBank/DDBJ databases">
        <title>Bird 10,000 Genomes (B10K) Project - Family phase.</title>
        <authorList>
            <person name="Zhang G."/>
        </authorList>
    </citation>
    <scope>NUCLEOTIDE SEQUENCE [LARGE SCALE GENOMIC DNA]</scope>
    <source>
        <strain evidence="3">B10K-DU-003-42</strain>
        <tissue evidence="3">Mixed tissue sample</tissue>
    </source>
</reference>
<gene>
    <name evidence="3" type="primary">Prf1</name>
    <name evidence="3" type="ORF">SYRPAR_R14423</name>
</gene>
<organism evidence="3 4">
    <name type="scientific">Syrrhaptes paradoxus</name>
    <name type="common">Pallas's sandgrouse</name>
    <dbReference type="NCBI Taxonomy" id="302527"/>
    <lineage>
        <taxon>Eukaryota</taxon>
        <taxon>Metazoa</taxon>
        <taxon>Chordata</taxon>
        <taxon>Craniata</taxon>
        <taxon>Vertebrata</taxon>
        <taxon>Euteleostomi</taxon>
        <taxon>Archelosauria</taxon>
        <taxon>Archosauria</taxon>
        <taxon>Dinosauria</taxon>
        <taxon>Saurischia</taxon>
        <taxon>Theropoda</taxon>
        <taxon>Coelurosauria</taxon>
        <taxon>Aves</taxon>
        <taxon>Neognathae</taxon>
        <taxon>Neoaves</taxon>
        <taxon>Columbimorphae</taxon>
        <taxon>Pterocliformes</taxon>
        <taxon>Pteroclidae</taxon>
        <taxon>Syrrhaptes</taxon>
    </lineage>
</organism>
<comment type="caution">
    <text evidence="3">The sequence shown here is derived from an EMBL/GenBank/DDBJ whole genome shotgun (WGS) entry which is preliminary data.</text>
</comment>
<evidence type="ECO:0000259" key="2">
    <source>
        <dbReference type="PROSITE" id="PS50004"/>
    </source>
</evidence>
<dbReference type="InterPro" id="IPR000008">
    <property type="entry name" value="C2_dom"/>
</dbReference>
<keyword evidence="4" id="KW-1185">Reference proteome</keyword>
<evidence type="ECO:0000313" key="3">
    <source>
        <dbReference type="EMBL" id="NXT30576.1"/>
    </source>
</evidence>
<sequence>HLGARPCGCGCGSAVTPECCSRRRGWARLTVWVREGRGQWRGDPLSPTDAYVRVIFGQRRARTATVWNDQRPAWAERLDLGWVVLPPAPRLRVEVWDEDNGWDDDLLGGCDEPLEAGGERESRHVCFVGGGRLEWGYRLTCGPALGGPLCHDYVPQPPENFGGVSRYDHWPPG</sequence>
<dbReference type="PANTHER" id="PTHR46096">
    <property type="entry name" value="PERFORIN-1"/>
    <property type="match status" value="1"/>
</dbReference>
<accession>A0A7L3BHQ6</accession>
<dbReference type="GO" id="GO:0051607">
    <property type="term" value="P:defense response to virus"/>
    <property type="evidence" value="ECO:0007669"/>
    <property type="project" value="TreeGrafter"/>
</dbReference>
<dbReference type="PANTHER" id="PTHR46096:SF3">
    <property type="entry name" value="PERFORIN-1"/>
    <property type="match status" value="1"/>
</dbReference>
<feature type="domain" description="C2" evidence="2">
    <location>
        <begin position="10"/>
        <end position="127"/>
    </location>
</feature>
<proteinExistence type="predicted"/>
<dbReference type="InterPro" id="IPR035892">
    <property type="entry name" value="C2_domain_sf"/>
</dbReference>
<keyword evidence="1" id="KW-0732">Signal</keyword>